<feature type="transmembrane region" description="Helical" evidence="1">
    <location>
        <begin position="99"/>
        <end position="121"/>
    </location>
</feature>
<dbReference type="OrthoDB" id="2650721at2759"/>
<keyword evidence="1" id="KW-0812">Transmembrane</keyword>
<accession>A0A9P7F320</accession>
<keyword evidence="1" id="KW-0472">Membrane</keyword>
<sequence>MNDSALKCNSSHESCDMEKQQLPDLEKVEGLIPESEEELHPNEAVLETLIVSLNWTLYSALLTGSIWFNASPLDSPVNDGVPTHDSQTPSLRYKLSCGLFFVGSSLSFCVAFLIVLGKILMRQHTLTLRHPPLFGPRRLPKYKVQRLRAIPASMPTWFIKLLESLQFIFPFIQFMITMTLLALVWLF</sequence>
<evidence type="ECO:0008006" key="4">
    <source>
        <dbReference type="Google" id="ProtNLM"/>
    </source>
</evidence>
<dbReference type="Proteomes" id="UP000823399">
    <property type="component" value="Unassembled WGS sequence"/>
</dbReference>
<dbReference type="EMBL" id="JABBWM010000038">
    <property type="protein sequence ID" value="KAG2105477.1"/>
    <property type="molecule type" value="Genomic_DNA"/>
</dbReference>
<feature type="transmembrane region" description="Helical" evidence="1">
    <location>
        <begin position="167"/>
        <end position="186"/>
    </location>
</feature>
<dbReference type="AlphaFoldDB" id="A0A9P7F320"/>
<keyword evidence="3" id="KW-1185">Reference proteome</keyword>
<gene>
    <name evidence="2" type="ORF">F5147DRAFT_702549</name>
</gene>
<evidence type="ECO:0000313" key="3">
    <source>
        <dbReference type="Proteomes" id="UP000823399"/>
    </source>
</evidence>
<dbReference type="GeneID" id="64700053"/>
<dbReference type="RefSeq" id="XP_041291231.1">
    <property type="nucleotide sequence ID" value="XM_041437794.1"/>
</dbReference>
<comment type="caution">
    <text evidence="2">The sequence shown here is derived from an EMBL/GenBank/DDBJ whole genome shotgun (WGS) entry which is preliminary data.</text>
</comment>
<organism evidence="2 3">
    <name type="scientific">Suillus discolor</name>
    <dbReference type="NCBI Taxonomy" id="1912936"/>
    <lineage>
        <taxon>Eukaryota</taxon>
        <taxon>Fungi</taxon>
        <taxon>Dikarya</taxon>
        <taxon>Basidiomycota</taxon>
        <taxon>Agaricomycotina</taxon>
        <taxon>Agaricomycetes</taxon>
        <taxon>Agaricomycetidae</taxon>
        <taxon>Boletales</taxon>
        <taxon>Suillineae</taxon>
        <taxon>Suillaceae</taxon>
        <taxon>Suillus</taxon>
    </lineage>
</organism>
<reference evidence="2" key="1">
    <citation type="journal article" date="2020" name="New Phytol.">
        <title>Comparative genomics reveals dynamic genome evolution in host specialist ectomycorrhizal fungi.</title>
        <authorList>
            <person name="Lofgren L.A."/>
            <person name="Nguyen N.H."/>
            <person name="Vilgalys R."/>
            <person name="Ruytinx J."/>
            <person name="Liao H.L."/>
            <person name="Branco S."/>
            <person name="Kuo A."/>
            <person name="LaButti K."/>
            <person name="Lipzen A."/>
            <person name="Andreopoulos W."/>
            <person name="Pangilinan J."/>
            <person name="Riley R."/>
            <person name="Hundley H."/>
            <person name="Na H."/>
            <person name="Barry K."/>
            <person name="Grigoriev I.V."/>
            <person name="Stajich J.E."/>
            <person name="Kennedy P.G."/>
        </authorList>
    </citation>
    <scope>NUCLEOTIDE SEQUENCE</scope>
    <source>
        <strain evidence="2">FC423</strain>
    </source>
</reference>
<keyword evidence="1" id="KW-1133">Transmembrane helix</keyword>
<name>A0A9P7F320_9AGAM</name>
<protein>
    <recommendedName>
        <fullName evidence="4">Transmembrane protein</fullName>
    </recommendedName>
</protein>
<evidence type="ECO:0000256" key="1">
    <source>
        <dbReference type="SAM" id="Phobius"/>
    </source>
</evidence>
<evidence type="ECO:0000313" key="2">
    <source>
        <dbReference type="EMBL" id="KAG2105477.1"/>
    </source>
</evidence>
<proteinExistence type="predicted"/>